<name>A0A1E7MY98_KITAU</name>
<dbReference type="Proteomes" id="UP000037395">
    <property type="component" value="Unassembled WGS sequence"/>
</dbReference>
<comment type="caution">
    <text evidence="3">The sequence shown here is derived from an EMBL/GenBank/DDBJ whole genome shotgun (WGS) entry which is preliminary data.</text>
</comment>
<reference evidence="2" key="1">
    <citation type="journal article" date="2014" name="Int. J. Syst. Evol. Microbiol.">
        <title>Complete genome sequence of Corynebacterium casei LMG S-19264T (=DSM 44701T), isolated from a smear-ripened cheese.</title>
        <authorList>
            <consortium name="US DOE Joint Genome Institute (JGI-PGF)"/>
            <person name="Walter F."/>
            <person name="Albersmeier A."/>
            <person name="Kalinowski J."/>
            <person name="Ruckert C."/>
        </authorList>
    </citation>
    <scope>NUCLEOTIDE SEQUENCE</scope>
    <source>
        <strain evidence="2">JCM 4434</strain>
    </source>
</reference>
<keyword evidence="4" id="KW-1185">Reference proteome</keyword>
<evidence type="ECO:0000313" key="3">
    <source>
        <dbReference type="EMBL" id="OEV33418.1"/>
    </source>
</evidence>
<dbReference type="InterPro" id="IPR038056">
    <property type="entry name" value="YjbR-like_sf"/>
</dbReference>
<dbReference type="EMBL" id="BMUB01000002">
    <property type="protein sequence ID" value="GGU59770.1"/>
    <property type="molecule type" value="Genomic_DNA"/>
</dbReference>
<evidence type="ECO:0000313" key="2">
    <source>
        <dbReference type="EMBL" id="GGU59770.1"/>
    </source>
</evidence>
<accession>A0A8H9HFB5</accession>
<reference evidence="4" key="3">
    <citation type="submission" date="2016-08" db="EMBL/GenBank/DDBJ databases">
        <title>Sequencing, assembly and comparative genomics of S. aureofaciens ATCC 10762.</title>
        <authorList>
            <person name="Gradnigo J.S."/>
            <person name="Johnson N."/>
            <person name="Somerville G.A."/>
        </authorList>
    </citation>
    <scope>NUCLEOTIDE SEQUENCE [LARGE SCALE GENOMIC DNA]</scope>
    <source>
        <strain evidence="4">ATCC 10762 / DSM 40127 / CCM 3239 / JCM 4008 / LMG 5968 / NBRC 12843 / NCIMB 8234 / A-377</strain>
    </source>
</reference>
<evidence type="ECO:0000256" key="1">
    <source>
        <dbReference type="SAM" id="MobiDB-lite"/>
    </source>
</evidence>
<feature type="region of interest" description="Disordered" evidence="1">
    <location>
        <begin position="107"/>
        <end position="133"/>
    </location>
</feature>
<evidence type="ECO:0000313" key="4">
    <source>
        <dbReference type="Proteomes" id="UP000037395"/>
    </source>
</evidence>
<accession>A0A1E7MY98</accession>
<reference evidence="3 4" key="2">
    <citation type="submission" date="2014-07" db="EMBL/GenBank/DDBJ databases">
        <authorList>
            <person name="Zhang J.E."/>
            <person name="Yang H."/>
            <person name="Guo J."/>
            <person name="Deng Z."/>
            <person name="Luo H."/>
            <person name="Luo M."/>
            <person name="Zhao B."/>
        </authorList>
    </citation>
    <scope>NUCLEOTIDE SEQUENCE [LARGE SCALE GENOMIC DNA]</scope>
    <source>
        <strain evidence="3">ATCC 10762</strain>
        <strain evidence="4">ATCC 10762 / DSM 40127 / CCM 3239 / JCM 4008 / LMG 5968 / NBRC 12843 / NCIMB 8234 / A-377</strain>
    </source>
</reference>
<organism evidence="3 4">
    <name type="scientific">Kitasatospora aureofaciens</name>
    <name type="common">Streptomyces aureofaciens</name>
    <dbReference type="NCBI Taxonomy" id="1894"/>
    <lineage>
        <taxon>Bacteria</taxon>
        <taxon>Bacillati</taxon>
        <taxon>Actinomycetota</taxon>
        <taxon>Actinomycetes</taxon>
        <taxon>Kitasatosporales</taxon>
        <taxon>Streptomycetaceae</taxon>
        <taxon>Kitasatospora</taxon>
    </lineage>
</organism>
<dbReference type="GeneID" id="97483948"/>
<reference evidence="3" key="4">
    <citation type="submission" date="2016-08" db="EMBL/GenBank/DDBJ databases">
        <title>Sequencing, Assembly and Comparative Genomics of S. aureofaciens ATCC 10762.</title>
        <authorList>
            <person name="Gradnigo J.S."/>
            <person name="Johnson N."/>
            <person name="Somerville G.A."/>
        </authorList>
    </citation>
    <scope>NUCLEOTIDE SEQUENCE [LARGE SCALE GENOMIC DNA]</scope>
    <source>
        <strain evidence="3">ATCC 10762</strain>
    </source>
</reference>
<dbReference type="SUPFAM" id="SSF142906">
    <property type="entry name" value="YjbR-like"/>
    <property type="match status" value="1"/>
</dbReference>
<protein>
    <recommendedName>
        <fullName evidence="5">MmcQ/YjbR family DNA-binding protein</fullName>
    </recommendedName>
</protein>
<dbReference type="Proteomes" id="UP000610124">
    <property type="component" value="Unassembled WGS sequence"/>
</dbReference>
<dbReference type="InterPro" id="IPR058532">
    <property type="entry name" value="YjbR/MT2646/Rv2570-like"/>
</dbReference>
<proteinExistence type="predicted"/>
<reference evidence="2" key="5">
    <citation type="submission" date="2020-09" db="EMBL/GenBank/DDBJ databases">
        <authorList>
            <person name="Sun Q."/>
            <person name="Ohkuma M."/>
        </authorList>
    </citation>
    <scope>NUCLEOTIDE SEQUENCE</scope>
    <source>
        <strain evidence="2">JCM 4434</strain>
    </source>
</reference>
<dbReference type="EMBL" id="JPRF03000065">
    <property type="protein sequence ID" value="OEV33418.1"/>
    <property type="molecule type" value="Genomic_DNA"/>
</dbReference>
<dbReference type="Pfam" id="PF04237">
    <property type="entry name" value="YjbR"/>
    <property type="match status" value="1"/>
</dbReference>
<evidence type="ECO:0008006" key="5">
    <source>
        <dbReference type="Google" id="ProtNLM"/>
    </source>
</evidence>
<dbReference type="Gene3D" id="3.90.1150.30">
    <property type="match status" value="1"/>
</dbReference>
<sequence length="133" mass="14849">MVTFDEFRAMALTLPEAAQEPTWGIETLRVRGKVFAMGSPDGDSVTVKASREDQAELIAAEPEVFSFARYVGRHGWVSVRLDLVDPEELQDLVTEAWRRTAPKRLVGELDARNSAQHPSKGPTRTPEGHARFM</sequence>
<dbReference type="OrthoDB" id="6167040at2"/>
<gene>
    <name evidence="2" type="ORF">GCM10010502_07700</name>
    <name evidence="3" type="ORF">HS99_0012620</name>
</gene>
<dbReference type="KEGG" id="kau:B6264_17845"/>
<dbReference type="AlphaFoldDB" id="A0A1E7MY98"/>
<dbReference type="RefSeq" id="WP_046387369.1">
    <property type="nucleotide sequence ID" value="NZ_BMUB01000002.1"/>
</dbReference>